<evidence type="ECO:0000313" key="1">
    <source>
        <dbReference type="EMBL" id="GEO16910.1"/>
    </source>
</evidence>
<comment type="caution">
    <text evidence="1">The sequence shown here is derived from an EMBL/GenBank/DDBJ whole genome shotgun (WGS) entry which is preliminary data.</text>
</comment>
<protein>
    <submittedName>
        <fullName evidence="1">Uncharacterized protein</fullName>
    </submittedName>
</protein>
<dbReference type="AlphaFoldDB" id="A0A512BY82"/>
<sequence length="82" mass="9375">MWGEAKFPSGVLPWGWTLYSTATSCVLADSIDIKSQFQIDETAPARREITQRQVIRVQMPPSHPRDDGDFRRETKFSIFGTD</sequence>
<proteinExistence type="predicted"/>
<dbReference type="RefSeq" id="WP_114188579.1">
    <property type="nucleotide sequence ID" value="NZ_BJYU01000081.1"/>
</dbReference>
<evidence type="ECO:0000313" key="2">
    <source>
        <dbReference type="Proteomes" id="UP000321085"/>
    </source>
</evidence>
<dbReference type="PROSITE" id="PS51257">
    <property type="entry name" value="PROKAR_LIPOPROTEIN"/>
    <property type="match status" value="1"/>
</dbReference>
<accession>A0A512BY82</accession>
<dbReference type="OrthoDB" id="8450448at2"/>
<keyword evidence="2" id="KW-1185">Reference proteome</keyword>
<reference evidence="1 2" key="1">
    <citation type="submission" date="2019-07" db="EMBL/GenBank/DDBJ databases">
        <title>Whole genome shotgun sequence of Microvirga aerophila NBRC 106136.</title>
        <authorList>
            <person name="Hosoyama A."/>
            <person name="Uohara A."/>
            <person name="Ohji S."/>
            <person name="Ichikawa N."/>
        </authorList>
    </citation>
    <scope>NUCLEOTIDE SEQUENCE [LARGE SCALE GENOMIC DNA]</scope>
    <source>
        <strain evidence="1 2">NBRC 106136</strain>
    </source>
</reference>
<name>A0A512BY82_9HYPH</name>
<dbReference type="Proteomes" id="UP000321085">
    <property type="component" value="Unassembled WGS sequence"/>
</dbReference>
<dbReference type="EMBL" id="BJYU01000081">
    <property type="protein sequence ID" value="GEO16910.1"/>
    <property type="molecule type" value="Genomic_DNA"/>
</dbReference>
<organism evidence="1 2">
    <name type="scientific">Microvirga aerophila</name>
    <dbReference type="NCBI Taxonomy" id="670291"/>
    <lineage>
        <taxon>Bacteria</taxon>
        <taxon>Pseudomonadati</taxon>
        <taxon>Pseudomonadota</taxon>
        <taxon>Alphaproteobacteria</taxon>
        <taxon>Hyphomicrobiales</taxon>
        <taxon>Methylobacteriaceae</taxon>
        <taxon>Microvirga</taxon>
    </lineage>
</organism>
<gene>
    <name evidence="1" type="ORF">MAE02_46060</name>
</gene>